<organism evidence="1">
    <name type="scientific">Anguilla anguilla</name>
    <name type="common">European freshwater eel</name>
    <name type="synonym">Muraena anguilla</name>
    <dbReference type="NCBI Taxonomy" id="7936"/>
    <lineage>
        <taxon>Eukaryota</taxon>
        <taxon>Metazoa</taxon>
        <taxon>Chordata</taxon>
        <taxon>Craniata</taxon>
        <taxon>Vertebrata</taxon>
        <taxon>Euteleostomi</taxon>
        <taxon>Actinopterygii</taxon>
        <taxon>Neopterygii</taxon>
        <taxon>Teleostei</taxon>
        <taxon>Anguilliformes</taxon>
        <taxon>Anguillidae</taxon>
        <taxon>Anguilla</taxon>
    </lineage>
</organism>
<accession>A0A0E9RHB0</accession>
<reference evidence="1" key="1">
    <citation type="submission" date="2014-11" db="EMBL/GenBank/DDBJ databases">
        <authorList>
            <person name="Amaro Gonzalez C."/>
        </authorList>
    </citation>
    <scope>NUCLEOTIDE SEQUENCE</scope>
</reference>
<sequence length="31" mass="3704">MHTMPSFISQKQRWDLHWRPGIPFSEGTGIY</sequence>
<evidence type="ECO:0000313" key="1">
    <source>
        <dbReference type="EMBL" id="JAH27830.1"/>
    </source>
</evidence>
<reference evidence="1" key="2">
    <citation type="journal article" date="2015" name="Fish Shellfish Immunol.">
        <title>Early steps in the European eel (Anguilla anguilla)-Vibrio vulnificus interaction in the gills: Role of the RtxA13 toxin.</title>
        <authorList>
            <person name="Callol A."/>
            <person name="Pajuelo D."/>
            <person name="Ebbesson L."/>
            <person name="Teles M."/>
            <person name="MacKenzie S."/>
            <person name="Amaro C."/>
        </authorList>
    </citation>
    <scope>NUCLEOTIDE SEQUENCE</scope>
</reference>
<name>A0A0E9RHB0_ANGAN</name>
<protein>
    <submittedName>
        <fullName evidence="1">Uncharacterized protein</fullName>
    </submittedName>
</protein>
<dbReference type="AlphaFoldDB" id="A0A0E9RHB0"/>
<proteinExistence type="predicted"/>
<dbReference type="EMBL" id="GBXM01080747">
    <property type="protein sequence ID" value="JAH27830.1"/>
    <property type="molecule type" value="Transcribed_RNA"/>
</dbReference>